<keyword evidence="1" id="KW-0479">Metal-binding</keyword>
<dbReference type="InterPro" id="IPR000315">
    <property type="entry name" value="Znf_B-box"/>
</dbReference>
<dbReference type="OrthoDB" id="10316039at2759"/>
<protein>
    <recommendedName>
        <fullName evidence="2">B box-type domain-containing protein</fullName>
    </recommendedName>
</protein>
<sequence length="478" mass="55000">MIQVCNLPKLFCDICMQLNVKRVANVWCSECEEKKCEECEEKHQVQKATRHHNTIAIKDYQLLPDSIANISQECEFHKEKFEFYCQIHYLPLCKRCATGQHKECNALKPLQEIVKSVKESVAFQDIENRVNDGLEIVRKIVKFQHANKTHLEGKHDEFIAEVECVKTIVNNHLDQLKQEILNQLTVHQENTNSVIKNLDEMQSSVVAIGNELAKSKQHASDFQTFLCINEWDSKVQKYETEINAVQYHEGKIELTIELNLIQEKIINAITEFGILGISFSNPERLTLKKVRQGQLFIPTPNLVNRVKLTNIETLRIPKKLKTFPRNIIRGCDMLADGRLLLVDMINKKLMLMELNGTCAKYLNFKTEPYDAAVIENTLVAVTLVERKEVVIIDFNCSEIQRSFPVTHRCFGIVFKDGKFYVCCDHKIVQVLNLSGEILSTLSLVEPATYCSMFNDKLYFATQDSTNEVYCCDFNGNVH</sequence>
<keyword evidence="1" id="KW-0863">Zinc-finger</keyword>
<reference evidence="3 4" key="1">
    <citation type="submission" date="2020-06" db="EMBL/GenBank/DDBJ databases">
        <authorList>
            <person name="Li R."/>
            <person name="Bekaert M."/>
        </authorList>
    </citation>
    <scope>NUCLEOTIDE SEQUENCE [LARGE SCALE GENOMIC DNA]</scope>
    <source>
        <strain evidence="4">wild</strain>
    </source>
</reference>
<dbReference type="GO" id="GO:0008270">
    <property type="term" value="F:zinc ion binding"/>
    <property type="evidence" value="ECO:0007669"/>
    <property type="project" value="UniProtKB-KW"/>
</dbReference>
<evidence type="ECO:0000256" key="1">
    <source>
        <dbReference type="PROSITE-ProRule" id="PRU00024"/>
    </source>
</evidence>
<name>A0A6J8CIJ5_MYTCO</name>
<dbReference type="SUPFAM" id="SSF101898">
    <property type="entry name" value="NHL repeat"/>
    <property type="match status" value="1"/>
</dbReference>
<gene>
    <name evidence="3" type="ORF">MCOR_29995</name>
</gene>
<feature type="domain" description="B box-type" evidence="2">
    <location>
        <begin position="7"/>
        <end position="57"/>
    </location>
</feature>
<evidence type="ECO:0000313" key="4">
    <source>
        <dbReference type="Proteomes" id="UP000507470"/>
    </source>
</evidence>
<dbReference type="SMART" id="SM00336">
    <property type="entry name" value="BBOX"/>
    <property type="match status" value="2"/>
</dbReference>
<dbReference type="PANTHER" id="PTHR25462:SF296">
    <property type="entry name" value="MEIOTIC P26, ISOFORM F"/>
    <property type="match status" value="1"/>
</dbReference>
<evidence type="ECO:0000313" key="3">
    <source>
        <dbReference type="EMBL" id="CAC5395316.1"/>
    </source>
</evidence>
<dbReference type="SUPFAM" id="SSF57845">
    <property type="entry name" value="B-box zinc-binding domain"/>
    <property type="match status" value="1"/>
</dbReference>
<keyword evidence="4" id="KW-1185">Reference proteome</keyword>
<proteinExistence type="predicted"/>
<dbReference type="InterPro" id="IPR047153">
    <property type="entry name" value="TRIM45/56/19-like"/>
</dbReference>
<dbReference type="EMBL" id="CACVKT020005464">
    <property type="protein sequence ID" value="CAC5395316.1"/>
    <property type="molecule type" value="Genomic_DNA"/>
</dbReference>
<dbReference type="Gene3D" id="3.30.160.60">
    <property type="entry name" value="Classic Zinc Finger"/>
    <property type="match status" value="1"/>
</dbReference>
<dbReference type="PANTHER" id="PTHR25462">
    <property type="entry name" value="BONUS, ISOFORM C-RELATED"/>
    <property type="match status" value="1"/>
</dbReference>
<dbReference type="AlphaFoldDB" id="A0A6J8CIJ5"/>
<keyword evidence="1" id="KW-0862">Zinc</keyword>
<accession>A0A6J8CIJ5</accession>
<evidence type="ECO:0000259" key="2">
    <source>
        <dbReference type="PROSITE" id="PS50119"/>
    </source>
</evidence>
<organism evidence="3 4">
    <name type="scientific">Mytilus coruscus</name>
    <name type="common">Sea mussel</name>
    <dbReference type="NCBI Taxonomy" id="42192"/>
    <lineage>
        <taxon>Eukaryota</taxon>
        <taxon>Metazoa</taxon>
        <taxon>Spiralia</taxon>
        <taxon>Lophotrochozoa</taxon>
        <taxon>Mollusca</taxon>
        <taxon>Bivalvia</taxon>
        <taxon>Autobranchia</taxon>
        <taxon>Pteriomorphia</taxon>
        <taxon>Mytilida</taxon>
        <taxon>Mytiloidea</taxon>
        <taxon>Mytilidae</taxon>
        <taxon>Mytilinae</taxon>
        <taxon>Mytilus</taxon>
    </lineage>
</organism>
<dbReference type="Proteomes" id="UP000507470">
    <property type="component" value="Unassembled WGS sequence"/>
</dbReference>
<dbReference type="PROSITE" id="PS50119">
    <property type="entry name" value="ZF_BBOX"/>
    <property type="match status" value="1"/>
</dbReference>